<name>A0AAX2GWZ0_9FLAO</name>
<gene>
    <name evidence="2" type="ORF">SAMEA44541418_00947</name>
</gene>
<dbReference type="Proteomes" id="UP000215539">
    <property type="component" value="Chromosome 1"/>
</dbReference>
<feature type="signal peptide" evidence="1">
    <location>
        <begin position="1"/>
        <end position="24"/>
    </location>
</feature>
<dbReference type="AlphaFoldDB" id="A0AAX2GWZ0"/>
<proteinExistence type="predicted"/>
<evidence type="ECO:0000256" key="1">
    <source>
        <dbReference type="SAM" id="SignalP"/>
    </source>
</evidence>
<accession>A0AAX2GWZ0</accession>
<keyword evidence="1" id="KW-0732">Signal</keyword>
<evidence type="ECO:0000313" key="2">
    <source>
        <dbReference type="EMBL" id="SNV07906.1"/>
    </source>
</evidence>
<evidence type="ECO:0000313" key="3">
    <source>
        <dbReference type="Proteomes" id="UP000215539"/>
    </source>
</evidence>
<dbReference type="PROSITE" id="PS51257">
    <property type="entry name" value="PROKAR_LIPOPROTEIN"/>
    <property type="match status" value="1"/>
</dbReference>
<protein>
    <submittedName>
        <fullName evidence="2">Uncharacterized protein</fullName>
    </submittedName>
</protein>
<sequence length="264" mass="30168">MKKRNLLLWLSVWLLLLGAMSCHKDEAPPLPPDIPEEPPYVPPADGLKYIEAKDAVQADFINNLNQTVRVHGHLVVRSGRSAFEFKDHFRVELYIDRAKLATFPADIKAKLLKEGQELTIVGKFIEFTTGNGFVKKQIEYKSIQDLVFDNTPPPPRPPAETIPLLEASKITMAKDFVQGKEIRLHGVITHLRILGVKNFTTRAFMTLADGNEIQIYNEDQNTYPQEIKDKLFKVGTELTVRGIFNEYYTREVLYNSLDDITFHN</sequence>
<feature type="chain" id="PRO_5043432743" evidence="1">
    <location>
        <begin position="25"/>
        <end position="264"/>
    </location>
</feature>
<dbReference type="RefSeq" id="WP_143325005.1">
    <property type="nucleotide sequence ID" value="NZ_CP014227.1"/>
</dbReference>
<reference evidence="2 3" key="1">
    <citation type="submission" date="2017-06" db="EMBL/GenBank/DDBJ databases">
        <authorList>
            <consortium name="Pathogen Informatics"/>
        </authorList>
    </citation>
    <scope>NUCLEOTIDE SEQUENCE [LARGE SCALE GENOMIC DNA]</scope>
    <source>
        <strain evidence="2 3">NCTC12947</strain>
    </source>
</reference>
<dbReference type="EMBL" id="LT906449">
    <property type="protein sequence ID" value="SNV07906.1"/>
    <property type="molecule type" value="Genomic_DNA"/>
</dbReference>
<organism evidence="2 3">
    <name type="scientific">Capnocytophaga haemolytica</name>
    <dbReference type="NCBI Taxonomy" id="45243"/>
    <lineage>
        <taxon>Bacteria</taxon>
        <taxon>Pseudomonadati</taxon>
        <taxon>Bacteroidota</taxon>
        <taxon>Flavobacteriia</taxon>
        <taxon>Flavobacteriales</taxon>
        <taxon>Flavobacteriaceae</taxon>
        <taxon>Capnocytophaga</taxon>
    </lineage>
</organism>